<dbReference type="EMBL" id="JBFXLR010000014">
    <property type="protein sequence ID" value="KAL2853171.1"/>
    <property type="molecule type" value="Genomic_DNA"/>
</dbReference>
<feature type="compositionally biased region" description="Acidic residues" evidence="1">
    <location>
        <begin position="157"/>
        <end position="173"/>
    </location>
</feature>
<keyword evidence="5" id="KW-1185">Reference proteome</keyword>
<protein>
    <recommendedName>
        <fullName evidence="6">GPI anchored protein</fullName>
    </recommendedName>
</protein>
<comment type="caution">
    <text evidence="4">The sequence shown here is derived from an EMBL/GenBank/DDBJ whole genome shotgun (WGS) entry which is preliminary data.</text>
</comment>
<name>A0ABR4KLM0_9EURO</name>
<sequence>MYILSTSLLALASLHLAAAAPEPAHPAGARITAAPIPKLFRRQIDECPPGPYTMCDDGYGCCEIGAPCTTIRGEAACDTGECNGVPCGEAGLCCDALCTSSAGGYICLHTTPGLDFDDFTTDLDDFTDTDALTSDFPTLTLDDETTSTRSLTASPTSDDEDTDTTALDDDETTTEAPTSTAGFDFGDEDDVDDQTGTSEPTATGGSDLNLDDINDMLNEASDEITGDNNEDGAGIVSPNGVLAVWVLAVIGGGMLLLR</sequence>
<feature type="compositionally biased region" description="Polar residues" evidence="1">
    <location>
        <begin position="194"/>
        <end position="206"/>
    </location>
</feature>
<feature type="compositionally biased region" description="Low complexity" evidence="1">
    <location>
        <begin position="174"/>
        <end position="184"/>
    </location>
</feature>
<accession>A0ABR4KLM0</accession>
<keyword evidence="2" id="KW-1133">Transmembrane helix</keyword>
<dbReference type="GeneID" id="98164501"/>
<feature type="signal peptide" evidence="3">
    <location>
        <begin position="1"/>
        <end position="19"/>
    </location>
</feature>
<dbReference type="Proteomes" id="UP001610444">
    <property type="component" value="Unassembled WGS sequence"/>
</dbReference>
<organism evidence="4 5">
    <name type="scientific">Aspergillus pseudodeflectus</name>
    <dbReference type="NCBI Taxonomy" id="176178"/>
    <lineage>
        <taxon>Eukaryota</taxon>
        <taxon>Fungi</taxon>
        <taxon>Dikarya</taxon>
        <taxon>Ascomycota</taxon>
        <taxon>Pezizomycotina</taxon>
        <taxon>Eurotiomycetes</taxon>
        <taxon>Eurotiomycetidae</taxon>
        <taxon>Eurotiales</taxon>
        <taxon>Aspergillaceae</taxon>
        <taxon>Aspergillus</taxon>
        <taxon>Aspergillus subgen. Nidulantes</taxon>
    </lineage>
</organism>
<keyword evidence="3" id="KW-0732">Signal</keyword>
<evidence type="ECO:0000313" key="4">
    <source>
        <dbReference type="EMBL" id="KAL2853171.1"/>
    </source>
</evidence>
<evidence type="ECO:0008006" key="6">
    <source>
        <dbReference type="Google" id="ProtNLM"/>
    </source>
</evidence>
<evidence type="ECO:0000256" key="3">
    <source>
        <dbReference type="SAM" id="SignalP"/>
    </source>
</evidence>
<feature type="region of interest" description="Disordered" evidence="1">
    <location>
        <begin position="130"/>
        <end position="210"/>
    </location>
</feature>
<proteinExistence type="predicted"/>
<keyword evidence="2" id="KW-0812">Transmembrane</keyword>
<feature type="chain" id="PRO_5045241865" description="GPI anchored protein" evidence="3">
    <location>
        <begin position="20"/>
        <end position="258"/>
    </location>
</feature>
<evidence type="ECO:0000256" key="2">
    <source>
        <dbReference type="SAM" id="Phobius"/>
    </source>
</evidence>
<evidence type="ECO:0000256" key="1">
    <source>
        <dbReference type="SAM" id="MobiDB-lite"/>
    </source>
</evidence>
<evidence type="ECO:0000313" key="5">
    <source>
        <dbReference type="Proteomes" id="UP001610444"/>
    </source>
</evidence>
<feature type="transmembrane region" description="Helical" evidence="2">
    <location>
        <begin position="240"/>
        <end position="257"/>
    </location>
</feature>
<dbReference type="RefSeq" id="XP_070900812.1">
    <property type="nucleotide sequence ID" value="XM_071049337.1"/>
</dbReference>
<keyword evidence="2" id="KW-0472">Membrane</keyword>
<gene>
    <name evidence="4" type="ORF">BJX68DRAFT_52814</name>
</gene>
<reference evidence="4 5" key="1">
    <citation type="submission" date="2024-07" db="EMBL/GenBank/DDBJ databases">
        <title>Section-level genome sequencing and comparative genomics of Aspergillus sections Usti and Cavernicolus.</title>
        <authorList>
            <consortium name="Lawrence Berkeley National Laboratory"/>
            <person name="Nybo J.L."/>
            <person name="Vesth T.C."/>
            <person name="Theobald S."/>
            <person name="Frisvad J.C."/>
            <person name="Larsen T.O."/>
            <person name="Kjaerboelling I."/>
            <person name="Rothschild-Mancinelli K."/>
            <person name="Lyhne E.K."/>
            <person name="Kogle M.E."/>
            <person name="Barry K."/>
            <person name="Clum A."/>
            <person name="Na H."/>
            <person name="Ledsgaard L."/>
            <person name="Lin J."/>
            <person name="Lipzen A."/>
            <person name="Kuo A."/>
            <person name="Riley R."/>
            <person name="Mondo S."/>
            <person name="LaButti K."/>
            <person name="Haridas S."/>
            <person name="Pangalinan J."/>
            <person name="Salamov A.A."/>
            <person name="Simmons B.A."/>
            <person name="Magnuson J.K."/>
            <person name="Chen J."/>
            <person name="Drula E."/>
            <person name="Henrissat B."/>
            <person name="Wiebenga A."/>
            <person name="Lubbers R.J."/>
            <person name="Gomes A.C."/>
            <person name="Macurrencykelacurrency M.R."/>
            <person name="Stajich J."/>
            <person name="Grigoriev I.V."/>
            <person name="Mortensen U.H."/>
            <person name="De vries R.P."/>
            <person name="Baker S.E."/>
            <person name="Andersen M.R."/>
        </authorList>
    </citation>
    <scope>NUCLEOTIDE SEQUENCE [LARGE SCALE GENOMIC DNA]</scope>
    <source>
        <strain evidence="4 5">CBS 756.74</strain>
    </source>
</reference>